<feature type="non-terminal residue" evidence="7">
    <location>
        <position position="54"/>
    </location>
</feature>
<evidence type="ECO:0000256" key="6">
    <source>
        <dbReference type="SAM" id="Phobius"/>
    </source>
</evidence>
<protein>
    <recommendedName>
        <fullName evidence="9">AI-2E family transporter</fullName>
    </recommendedName>
</protein>
<dbReference type="GO" id="GO:0016020">
    <property type="term" value="C:membrane"/>
    <property type="evidence" value="ECO:0007669"/>
    <property type="project" value="UniProtKB-SubCell"/>
</dbReference>
<dbReference type="KEGG" id="aaf:AURANDRAFT_9610"/>
<sequence length="54" mass="5844">VVMHAVVGNVVEPILFGHSMKLHPVVVLLSLMIWGFLWGIPGCVLAVPITAILR</sequence>
<evidence type="ECO:0000256" key="1">
    <source>
        <dbReference type="ARBA" id="ARBA00004141"/>
    </source>
</evidence>
<evidence type="ECO:0000313" key="7">
    <source>
        <dbReference type="EMBL" id="EGB12386.1"/>
    </source>
</evidence>
<dbReference type="OrthoDB" id="205872at2759"/>
<feature type="non-terminal residue" evidence="7">
    <location>
        <position position="1"/>
    </location>
</feature>
<keyword evidence="3 6" id="KW-0812">Transmembrane</keyword>
<dbReference type="Pfam" id="PF01594">
    <property type="entry name" value="AI-2E_transport"/>
    <property type="match status" value="1"/>
</dbReference>
<dbReference type="RefSeq" id="XP_009032908.1">
    <property type="nucleotide sequence ID" value="XM_009034660.1"/>
</dbReference>
<comment type="similarity">
    <text evidence="2">Belongs to the autoinducer-2 exporter (AI-2E) (TC 2.A.86) family.</text>
</comment>
<organism evidence="8">
    <name type="scientific">Aureococcus anophagefferens</name>
    <name type="common">Harmful bloom alga</name>
    <dbReference type="NCBI Taxonomy" id="44056"/>
    <lineage>
        <taxon>Eukaryota</taxon>
        <taxon>Sar</taxon>
        <taxon>Stramenopiles</taxon>
        <taxon>Ochrophyta</taxon>
        <taxon>Pelagophyceae</taxon>
        <taxon>Pelagomonadales</taxon>
        <taxon>Pelagomonadaceae</taxon>
        <taxon>Aureococcus</taxon>
    </lineage>
</organism>
<evidence type="ECO:0000256" key="5">
    <source>
        <dbReference type="ARBA" id="ARBA00023136"/>
    </source>
</evidence>
<name>F0XZ99_AURAN</name>
<feature type="transmembrane region" description="Helical" evidence="6">
    <location>
        <begin position="25"/>
        <end position="53"/>
    </location>
</feature>
<reference evidence="7 8" key="1">
    <citation type="journal article" date="2011" name="Proc. Natl. Acad. Sci. U.S.A.">
        <title>Niche of harmful alga Aureococcus anophagefferens revealed through ecogenomics.</title>
        <authorList>
            <person name="Gobler C.J."/>
            <person name="Berry D.L."/>
            <person name="Dyhrman S.T."/>
            <person name="Wilhelm S.W."/>
            <person name="Salamov A."/>
            <person name="Lobanov A.V."/>
            <person name="Zhang Y."/>
            <person name="Collier J.L."/>
            <person name="Wurch L.L."/>
            <person name="Kustka A.B."/>
            <person name="Dill B.D."/>
            <person name="Shah M."/>
            <person name="VerBerkmoes N.C."/>
            <person name="Kuo A."/>
            <person name="Terry A."/>
            <person name="Pangilinan J."/>
            <person name="Lindquist E.A."/>
            <person name="Lucas S."/>
            <person name="Paulsen I.T."/>
            <person name="Hattenrath-Lehmann T.K."/>
            <person name="Talmage S.C."/>
            <person name="Walker E.A."/>
            <person name="Koch F."/>
            <person name="Burson A.M."/>
            <person name="Marcoval M.A."/>
            <person name="Tang Y.Z."/>
            <person name="Lecleir G.R."/>
            <person name="Coyne K.J."/>
            <person name="Berg G.M."/>
            <person name="Bertrand E.M."/>
            <person name="Saito M.A."/>
            <person name="Gladyshev V.N."/>
            <person name="Grigoriev I.V."/>
        </authorList>
    </citation>
    <scope>NUCLEOTIDE SEQUENCE [LARGE SCALE GENOMIC DNA]</scope>
    <source>
        <strain evidence="8">CCMP 1984</strain>
    </source>
</reference>
<accession>F0XZ99</accession>
<evidence type="ECO:0000256" key="4">
    <source>
        <dbReference type="ARBA" id="ARBA00022989"/>
    </source>
</evidence>
<dbReference type="GeneID" id="20229440"/>
<gene>
    <name evidence="7" type="ORF">AURANDRAFT_9610</name>
</gene>
<evidence type="ECO:0000256" key="2">
    <source>
        <dbReference type="ARBA" id="ARBA00009773"/>
    </source>
</evidence>
<evidence type="ECO:0000256" key="3">
    <source>
        <dbReference type="ARBA" id="ARBA00022692"/>
    </source>
</evidence>
<keyword evidence="5 6" id="KW-0472">Membrane</keyword>
<keyword evidence="8" id="KW-1185">Reference proteome</keyword>
<proteinExistence type="inferred from homology"/>
<dbReference type="InterPro" id="IPR002549">
    <property type="entry name" value="AI-2E-like"/>
</dbReference>
<evidence type="ECO:0008006" key="9">
    <source>
        <dbReference type="Google" id="ProtNLM"/>
    </source>
</evidence>
<keyword evidence="4 6" id="KW-1133">Transmembrane helix</keyword>
<dbReference type="EMBL" id="GL833121">
    <property type="protein sequence ID" value="EGB12386.1"/>
    <property type="molecule type" value="Genomic_DNA"/>
</dbReference>
<dbReference type="AlphaFoldDB" id="F0XZ99"/>
<evidence type="ECO:0000313" key="8">
    <source>
        <dbReference type="Proteomes" id="UP000002729"/>
    </source>
</evidence>
<dbReference type="Proteomes" id="UP000002729">
    <property type="component" value="Unassembled WGS sequence"/>
</dbReference>
<dbReference type="InParanoid" id="F0XZ99"/>
<comment type="subcellular location">
    <subcellularLocation>
        <location evidence="1">Membrane</location>
        <topology evidence="1">Multi-pass membrane protein</topology>
    </subcellularLocation>
</comment>